<dbReference type="RefSeq" id="WP_183280012.1">
    <property type="nucleotide sequence ID" value="NZ_BLZR01000002.1"/>
</dbReference>
<keyword evidence="3" id="KW-1185">Reference proteome</keyword>
<dbReference type="AlphaFoldDB" id="A0A6V8STE0"/>
<comment type="caution">
    <text evidence="2">The sequence shown here is derived from an EMBL/GenBank/DDBJ whole genome shotgun (WGS) entry which is preliminary data.</text>
</comment>
<dbReference type="InterPro" id="IPR010056">
    <property type="entry name" value="Phage_rep_org__N"/>
</dbReference>
<accession>A0A6V8STE0</accession>
<feature type="domain" description="Phage replisome organiser N-terminal" evidence="1">
    <location>
        <begin position="6"/>
        <end position="116"/>
    </location>
</feature>
<sequence length="254" mass="29679">MRERKYVKFRVDMYDDTKFKIIDRKPERDVIHYIWNRIVMLAGKVNMEGNLFLSKSIPYTIESLSIEFNRDSDQVKLALETFIELEMVEFIEDKIYMVKNFVKHQNIKVKDKEICEDQNTEIKNIHGLLDENFEAPVDINDNKSKEDKKLDSSLKSTTKNNIDDLDVPNNKCIEINEKMWDKANKDISKKDPPIMLISKKNTKRRSGKNKEILSCDNKCGEIICQDIIDEDMCGIVDENTSLKPGISIAEWSFV</sequence>
<dbReference type="PANTHER" id="PTHR37293:SF7">
    <property type="entry name" value="HYPOTHETICAL PHAGE PROTEIN"/>
    <property type="match status" value="1"/>
</dbReference>
<protein>
    <recommendedName>
        <fullName evidence="1">Phage replisome organiser N-terminal domain-containing protein</fullName>
    </recommendedName>
</protein>
<dbReference type="Proteomes" id="UP000580568">
    <property type="component" value="Unassembled WGS sequence"/>
</dbReference>
<evidence type="ECO:0000313" key="3">
    <source>
        <dbReference type="Proteomes" id="UP000580568"/>
    </source>
</evidence>
<evidence type="ECO:0000313" key="2">
    <source>
        <dbReference type="EMBL" id="GFP78518.1"/>
    </source>
</evidence>
<dbReference type="EMBL" id="BLZR01000002">
    <property type="protein sequence ID" value="GFP78518.1"/>
    <property type="molecule type" value="Genomic_DNA"/>
</dbReference>
<dbReference type="Pfam" id="PF09681">
    <property type="entry name" value="Phage_rep_org_N"/>
    <property type="match status" value="1"/>
</dbReference>
<name>A0A6V8STE0_9CLOT</name>
<dbReference type="InterPro" id="IPR053162">
    <property type="entry name" value="DnaD"/>
</dbReference>
<reference evidence="2 3" key="1">
    <citation type="submission" date="2020-07" db="EMBL/GenBank/DDBJ databases">
        <title>A new beta-1,3-glucan-decomposing anaerobic bacterium isolated from anoxic soil subjected to biological soil disinfestation.</title>
        <authorList>
            <person name="Ueki A."/>
            <person name="Tonouchi A."/>
        </authorList>
    </citation>
    <scope>NUCLEOTIDE SEQUENCE [LARGE SCALE GENOMIC DNA]</scope>
    <source>
        <strain evidence="2 3">TW1</strain>
    </source>
</reference>
<proteinExistence type="predicted"/>
<gene>
    <name evidence="2" type="ORF">bsdtw1_04748</name>
</gene>
<dbReference type="NCBIfam" id="TIGR01714">
    <property type="entry name" value="phage_rep_org_N"/>
    <property type="match status" value="1"/>
</dbReference>
<organism evidence="2 3">
    <name type="scientific">Clostridium fungisolvens</name>
    <dbReference type="NCBI Taxonomy" id="1604897"/>
    <lineage>
        <taxon>Bacteria</taxon>
        <taxon>Bacillati</taxon>
        <taxon>Bacillota</taxon>
        <taxon>Clostridia</taxon>
        <taxon>Eubacteriales</taxon>
        <taxon>Clostridiaceae</taxon>
        <taxon>Clostridium</taxon>
    </lineage>
</organism>
<evidence type="ECO:0000259" key="1">
    <source>
        <dbReference type="Pfam" id="PF09681"/>
    </source>
</evidence>
<dbReference type="PANTHER" id="PTHR37293">
    <property type="entry name" value="PHAGE REPLICATION PROTEIN-RELATED"/>
    <property type="match status" value="1"/>
</dbReference>